<dbReference type="AlphaFoldDB" id="A0AAU8ATX9"/>
<organism evidence="1">
    <name type="scientific">Alloyangia sp. H15</name>
    <dbReference type="NCBI Taxonomy" id="3029062"/>
    <lineage>
        <taxon>Bacteria</taxon>
        <taxon>Pseudomonadati</taxon>
        <taxon>Pseudomonadota</taxon>
        <taxon>Alphaproteobacteria</taxon>
        <taxon>Rhodobacterales</taxon>
        <taxon>Roseobacteraceae</taxon>
        <taxon>Alloyangia</taxon>
    </lineage>
</organism>
<evidence type="ECO:0000313" key="1">
    <source>
        <dbReference type="EMBL" id="XCC97944.1"/>
    </source>
</evidence>
<geneLocation type="plasmid" evidence="1">
    <name>unnamed5</name>
</geneLocation>
<accession>A0AAU8ATX9</accession>
<proteinExistence type="predicted"/>
<gene>
    <name evidence="1" type="ORF">PVT71_28605</name>
</gene>
<name>A0AAU8ATX9_9RHOB</name>
<dbReference type="EMBL" id="CP123390">
    <property type="protein sequence ID" value="XCC97944.1"/>
    <property type="molecule type" value="Genomic_DNA"/>
</dbReference>
<reference evidence="1" key="1">
    <citation type="submission" date="2023-02" db="EMBL/GenBank/DDBJ databases">
        <title>Description and genomic characterization of Salipiger bruguierae sp. nov., isolated from the sediment of mangrove plant Bruguiera sexangula.</title>
        <authorList>
            <person name="Long M."/>
        </authorList>
    </citation>
    <scope>NUCLEOTIDE SEQUENCE</scope>
    <source>
        <strain evidence="1">H15</strain>
        <plasmid evidence="1">unnamed5</plasmid>
    </source>
</reference>
<keyword evidence="1" id="KW-0614">Plasmid</keyword>
<sequence length="133" mass="14402">MNSIIFTHVAEPVAGVSILDIGLERLGAWLDTERETLGRVFAQAGRWETVSALEALDQLHLGPESSTEDLRELLDHARTCLEVLLEALRAIPGRCALQTAWGLPGPSTFDAHLRWSAARLSDVVAALNHALAA</sequence>
<protein>
    <submittedName>
        <fullName evidence="1">Uncharacterized protein</fullName>
    </submittedName>
</protein>
<dbReference type="RefSeq" id="WP_353476821.1">
    <property type="nucleotide sequence ID" value="NZ_CP123390.1"/>
</dbReference>